<dbReference type="GO" id="GO:0090071">
    <property type="term" value="P:negative regulation of ribosome biogenesis"/>
    <property type="evidence" value="ECO:0007669"/>
    <property type="project" value="UniProtKB-UniRule"/>
</dbReference>
<organism evidence="4 5">
    <name type="scientific">Nitrospira lenta</name>
    <dbReference type="NCBI Taxonomy" id="1436998"/>
    <lineage>
        <taxon>Bacteria</taxon>
        <taxon>Pseudomonadati</taxon>
        <taxon>Nitrospirota</taxon>
        <taxon>Nitrospiria</taxon>
        <taxon>Nitrospirales</taxon>
        <taxon>Nitrospiraceae</taxon>
        <taxon>Nitrospira</taxon>
    </lineage>
</organism>
<protein>
    <recommendedName>
        <fullName evidence="2">Ribosomal silencing factor RsfS</fullName>
    </recommendedName>
</protein>
<keyword evidence="2" id="KW-0810">Translation regulation</keyword>
<dbReference type="EMBL" id="OUNR01000001">
    <property type="protein sequence ID" value="SPP63303.1"/>
    <property type="molecule type" value="Genomic_DNA"/>
</dbReference>
<dbReference type="FunCoup" id="A0A330L268">
    <property type="interactions" value="458"/>
</dbReference>
<feature type="region of interest" description="Disordered" evidence="3">
    <location>
        <begin position="98"/>
        <end position="129"/>
    </location>
</feature>
<proteinExistence type="inferred from homology"/>
<dbReference type="GO" id="GO:0017148">
    <property type="term" value="P:negative regulation of translation"/>
    <property type="evidence" value="ECO:0007669"/>
    <property type="project" value="UniProtKB-UniRule"/>
</dbReference>
<evidence type="ECO:0000256" key="3">
    <source>
        <dbReference type="SAM" id="MobiDB-lite"/>
    </source>
</evidence>
<dbReference type="GO" id="GO:0043023">
    <property type="term" value="F:ribosomal large subunit binding"/>
    <property type="evidence" value="ECO:0007669"/>
    <property type="project" value="TreeGrafter"/>
</dbReference>
<dbReference type="OrthoDB" id="9793681at2"/>
<feature type="compositionally biased region" description="Basic and acidic residues" evidence="3">
    <location>
        <begin position="100"/>
        <end position="112"/>
    </location>
</feature>
<dbReference type="NCBIfam" id="TIGR00090">
    <property type="entry name" value="rsfS_iojap_ybeB"/>
    <property type="match status" value="1"/>
</dbReference>
<evidence type="ECO:0000256" key="1">
    <source>
        <dbReference type="ARBA" id="ARBA00010574"/>
    </source>
</evidence>
<dbReference type="Pfam" id="PF02410">
    <property type="entry name" value="RsfS"/>
    <property type="match status" value="1"/>
</dbReference>
<evidence type="ECO:0000256" key="2">
    <source>
        <dbReference type="HAMAP-Rule" id="MF_01477"/>
    </source>
</evidence>
<dbReference type="InterPro" id="IPR043519">
    <property type="entry name" value="NT_sf"/>
</dbReference>
<dbReference type="SUPFAM" id="SSF81301">
    <property type="entry name" value="Nucleotidyltransferase"/>
    <property type="match status" value="1"/>
</dbReference>
<evidence type="ECO:0000313" key="4">
    <source>
        <dbReference type="EMBL" id="SPP63303.1"/>
    </source>
</evidence>
<comment type="subunit">
    <text evidence="2">Interacts with ribosomal protein uL14 (rplN).</text>
</comment>
<dbReference type="RefSeq" id="WP_121987855.1">
    <property type="nucleotide sequence ID" value="NZ_OUNR01000001.1"/>
</dbReference>
<comment type="similarity">
    <text evidence="1 2">Belongs to the Iojap/RsfS family.</text>
</comment>
<dbReference type="PANTHER" id="PTHR21043:SF0">
    <property type="entry name" value="MITOCHONDRIAL ASSEMBLY OF RIBOSOMAL LARGE SUBUNIT PROTEIN 1"/>
    <property type="match status" value="1"/>
</dbReference>
<evidence type="ECO:0000313" key="5">
    <source>
        <dbReference type="Proteomes" id="UP000248168"/>
    </source>
</evidence>
<comment type="function">
    <text evidence="2">Functions as a ribosomal silencing factor. Interacts with ribosomal protein uL14 (rplN), blocking formation of intersubunit bridge B8. Prevents association of the 30S and 50S ribosomal subunits and the formation of functional ribosomes, thus repressing translation.</text>
</comment>
<name>A0A330L268_9BACT</name>
<dbReference type="InterPro" id="IPR004394">
    <property type="entry name" value="Iojap/RsfS/C7orf30"/>
</dbReference>
<sequence length="129" mass="14450">MLDKKALDVQILHVGPLTSVADYLVIGSAESDRQTRAIADHVSDVLTDKGDRPISIEGTTSGQWVLMDFGDVVVHIFRQDAREHYALERLWSDAKPLSIPEEKPEEKPEKPAAPKRRIIVRTPKARKSV</sequence>
<feature type="compositionally biased region" description="Basic residues" evidence="3">
    <location>
        <begin position="113"/>
        <end position="129"/>
    </location>
</feature>
<keyword evidence="2" id="KW-0963">Cytoplasm</keyword>
<dbReference type="GO" id="GO:0005737">
    <property type="term" value="C:cytoplasm"/>
    <property type="evidence" value="ECO:0007669"/>
    <property type="project" value="UniProtKB-SubCell"/>
</dbReference>
<accession>A0A330L268</accession>
<reference evidence="5" key="1">
    <citation type="submission" date="2018-04" db="EMBL/GenBank/DDBJ databases">
        <authorList>
            <person name="Lucker S."/>
            <person name="Sakoula D."/>
        </authorList>
    </citation>
    <scope>NUCLEOTIDE SEQUENCE [LARGE SCALE GENOMIC DNA]</scope>
</reference>
<keyword evidence="5" id="KW-1185">Reference proteome</keyword>
<comment type="subcellular location">
    <subcellularLocation>
        <location evidence="2">Cytoplasm</location>
    </subcellularLocation>
</comment>
<dbReference type="InParanoid" id="A0A330L268"/>
<gene>
    <name evidence="2 4" type="primary">rsfS</name>
    <name evidence="4" type="ORF">NITLEN_10389</name>
</gene>
<dbReference type="HAMAP" id="MF_01477">
    <property type="entry name" value="Iojap_RsfS"/>
    <property type="match status" value="1"/>
</dbReference>
<dbReference type="PANTHER" id="PTHR21043">
    <property type="entry name" value="IOJAP SUPERFAMILY ORTHOLOG"/>
    <property type="match status" value="1"/>
</dbReference>
<dbReference type="Proteomes" id="UP000248168">
    <property type="component" value="Unassembled WGS sequence"/>
</dbReference>
<dbReference type="GO" id="GO:0042256">
    <property type="term" value="P:cytosolic ribosome assembly"/>
    <property type="evidence" value="ECO:0007669"/>
    <property type="project" value="UniProtKB-UniRule"/>
</dbReference>
<keyword evidence="2" id="KW-0678">Repressor</keyword>
<dbReference type="AlphaFoldDB" id="A0A330L268"/>
<dbReference type="Gene3D" id="3.30.460.10">
    <property type="entry name" value="Beta Polymerase, domain 2"/>
    <property type="match status" value="1"/>
</dbReference>